<evidence type="ECO:0000256" key="11">
    <source>
        <dbReference type="ARBA" id="ARBA00022843"/>
    </source>
</evidence>
<dbReference type="GO" id="GO:0031901">
    <property type="term" value="C:early endosome membrane"/>
    <property type="evidence" value="ECO:0007669"/>
    <property type="project" value="UniProtKB-SubCell"/>
</dbReference>
<dbReference type="InterPro" id="IPR011011">
    <property type="entry name" value="Znf_FYVE_PHD"/>
</dbReference>
<evidence type="ECO:0000256" key="6">
    <source>
        <dbReference type="ARBA" id="ARBA00022499"/>
    </source>
</evidence>
<comment type="caution">
    <text evidence="18">The sequence shown here is derived from an EMBL/GenBank/DDBJ whole genome shotgun (WGS) entry which is preliminary data.</text>
</comment>
<evidence type="ECO:0000256" key="3">
    <source>
        <dbReference type="ARBA" id="ARBA00008755"/>
    </source>
</evidence>
<evidence type="ECO:0000256" key="15">
    <source>
        <dbReference type="PROSITE-ProRule" id="PRU00091"/>
    </source>
</evidence>
<keyword evidence="5" id="KW-0963">Cytoplasm</keyword>
<feature type="non-terminal residue" evidence="18">
    <location>
        <position position="969"/>
    </location>
</feature>
<protein>
    <recommendedName>
        <fullName evidence="4">Lateral signaling target protein 2 homolog</fullName>
    </recommendedName>
    <alternativeName>
        <fullName evidence="14">Zinc finger FYVE domain-containing protein 28</fullName>
    </alternativeName>
</protein>
<comment type="subcellular location">
    <subcellularLocation>
        <location evidence="2">Cytoplasm</location>
        <location evidence="2">Cytosol</location>
    </subcellularLocation>
    <subcellularLocation>
        <location evidence="1">Early endosome membrane</location>
    </subcellularLocation>
</comment>
<evidence type="ECO:0000256" key="4">
    <source>
        <dbReference type="ARBA" id="ARBA00019870"/>
    </source>
</evidence>
<dbReference type="FunFam" id="3.30.40.10:FF:000092">
    <property type="entry name" value="Lateral signaling target protein 2 homolog"/>
    <property type="match status" value="1"/>
</dbReference>
<evidence type="ECO:0000256" key="13">
    <source>
        <dbReference type="ARBA" id="ARBA00059106"/>
    </source>
</evidence>
<evidence type="ECO:0000256" key="2">
    <source>
        <dbReference type="ARBA" id="ARBA00004514"/>
    </source>
</evidence>
<dbReference type="PANTHER" id="PTHR46465">
    <property type="entry name" value="LATERAL SIGNALING TARGET PROTEIN 2 HOMOLOG"/>
    <property type="match status" value="1"/>
</dbReference>
<dbReference type="PROSITE" id="PS50178">
    <property type="entry name" value="ZF_FYVE"/>
    <property type="match status" value="1"/>
</dbReference>
<dbReference type="AlphaFoldDB" id="A0A7L1H7N1"/>
<evidence type="ECO:0000259" key="17">
    <source>
        <dbReference type="PROSITE" id="PS50178"/>
    </source>
</evidence>
<evidence type="ECO:0000256" key="12">
    <source>
        <dbReference type="ARBA" id="ARBA00023136"/>
    </source>
</evidence>
<comment type="function">
    <text evidence="13">Negative regulator of epidermal growth factor receptor (EGFR) signaling. Acts by promoting EGFR degradation in endosomes when not monoubiquitinated.</text>
</comment>
<keyword evidence="12" id="KW-0472">Membrane</keyword>
<dbReference type="PANTHER" id="PTHR46465:SF3">
    <property type="entry name" value="LATERAL SIGNALING TARGET PROTEIN 2 HOMOLOG"/>
    <property type="match status" value="1"/>
</dbReference>
<evidence type="ECO:0000256" key="5">
    <source>
        <dbReference type="ARBA" id="ARBA00022490"/>
    </source>
</evidence>
<evidence type="ECO:0000256" key="9">
    <source>
        <dbReference type="ARBA" id="ARBA00022771"/>
    </source>
</evidence>
<evidence type="ECO:0000256" key="1">
    <source>
        <dbReference type="ARBA" id="ARBA00004146"/>
    </source>
</evidence>
<sequence length="969" mass="107954">VIKKKKVILYLSLSSMQRTDPQLLAQFYYADEELNQVAAELDSLDGRKDPQRCTLLVNQFRSCQDNVLNIINQIMDECIPHDRANRDFCVKFPEEIRHDNLAGQLWFGAECLAAGSIIMNREIESMAMRPLAKDLTRSLEEVRNIIRDQALRDLNLYTEKMKESLKHFDVLFAEFELSYVSAMVPVKSPKEYYVQQEVIVLFCETVERALRLGYLTQDMIDDYEPALMFTIPRLAIVCGLVVYSEGPLNLDHKPEDMSELFRPFHTLLRKIRQVIRDLLQTLTEDELHTLERNLCISQDVDFPVRADPEVPSVITPGIAATLPAKELSAKAENTEAELACSMQYDEQELEQLNRMVHRVGDEMSSLLSPPSICQSPAHRPSLRNSSSTEASPTRHHLDNLTDDEDRVFFMDDLDGAGEALAGLDSVSDTFAWVNNPCHDSKQNLQYRDALLLENGHQTEETLLLKDAESDLSNNNNIEDSKQMSGISVQNSCSCLEGPDSQLYLNGWDAYADDAEMAEVIAHRTGGMKISATVIFNPKSPSSSESPVTTPEAAISCVPGSANPLANEEEDESHKLSIAATNCLINSCVCCGSCEDSREDSVEGLKTKHSAGGVVNASYTLVKSKEMDHVDNSDNSVPAQETLKPETSALLAERDFGREEQRLPISSKCLAHSSGSQVEADNDSQGEAESISNQQKKWEKRKQLCERKTDNNEDASSERTAKEDVKSRSSSSSQDGLRDSPLSSISSSDYESVSVTTCSLSSIYALSSLMTSSCSSDDIDQEEIQLALQAAKIATREKIRSRFHGSNDLIHRLFVCISGVADQLQTNYASDLRSILKTLFEVMATKPETEDKEKQKKVNPGLRNAALEDCALCQESISSSELAAKARDGDFEDPPDWVPDEVCSYCTACKAPFTVIRRKHHCRSCGKIFCSRCSSHSAPLPRYGQMKPVRVCTHCYMFHVTPFYSDKAGI</sequence>
<feature type="domain" description="FYVE-type" evidence="17">
    <location>
        <begin position="899"/>
        <end position="955"/>
    </location>
</feature>
<dbReference type="Proteomes" id="UP000586634">
    <property type="component" value="Unassembled WGS sequence"/>
</dbReference>
<dbReference type="InterPro" id="IPR051118">
    <property type="entry name" value="LST-2"/>
</dbReference>
<keyword evidence="19" id="KW-1185">Reference proteome</keyword>
<dbReference type="InterPro" id="IPR017455">
    <property type="entry name" value="Znf_FYVE-rel"/>
</dbReference>
<comment type="similarity">
    <text evidence="3">Belongs to the lst-2 family.</text>
</comment>
<dbReference type="Gene3D" id="3.30.40.10">
    <property type="entry name" value="Zinc/RING finger domain, C3HC4 (zinc finger)"/>
    <property type="match status" value="1"/>
</dbReference>
<reference evidence="18 19" key="1">
    <citation type="submission" date="2019-09" db="EMBL/GenBank/DDBJ databases">
        <title>Bird 10,000 Genomes (B10K) Project - Family phase.</title>
        <authorList>
            <person name="Zhang G."/>
        </authorList>
    </citation>
    <scope>NUCLEOTIDE SEQUENCE [LARGE SCALE GENOMIC DNA]</scope>
    <source>
        <strain evidence="18">B10K-DU-002-14</strain>
        <tissue evidence="18">Muscle</tissue>
    </source>
</reference>
<keyword evidence="8" id="KW-0967">Endosome</keyword>
<dbReference type="InterPro" id="IPR000306">
    <property type="entry name" value="Znf_FYVE"/>
</dbReference>
<dbReference type="OrthoDB" id="20035at2759"/>
<feature type="non-terminal residue" evidence="18">
    <location>
        <position position="1"/>
    </location>
</feature>
<dbReference type="EMBL" id="VXBJ01000591">
    <property type="protein sequence ID" value="NXN21279.1"/>
    <property type="molecule type" value="Genomic_DNA"/>
</dbReference>
<dbReference type="InterPro" id="IPR013083">
    <property type="entry name" value="Znf_RING/FYVE/PHD"/>
</dbReference>
<evidence type="ECO:0000256" key="8">
    <source>
        <dbReference type="ARBA" id="ARBA00022753"/>
    </source>
</evidence>
<dbReference type="GO" id="GO:0005829">
    <property type="term" value="C:cytosol"/>
    <property type="evidence" value="ECO:0007669"/>
    <property type="project" value="UniProtKB-SubCell"/>
</dbReference>
<evidence type="ECO:0000313" key="18">
    <source>
        <dbReference type="EMBL" id="NXN21279.1"/>
    </source>
</evidence>
<evidence type="ECO:0000256" key="16">
    <source>
        <dbReference type="SAM" id="MobiDB-lite"/>
    </source>
</evidence>
<proteinExistence type="inferred from homology"/>
<accession>A0A7L1H7N1</accession>
<keyword evidence="9 15" id="KW-0863">Zinc-finger</keyword>
<evidence type="ECO:0000256" key="10">
    <source>
        <dbReference type="ARBA" id="ARBA00022833"/>
    </source>
</evidence>
<dbReference type="GO" id="GO:0008270">
    <property type="term" value="F:zinc ion binding"/>
    <property type="evidence" value="ECO:0007669"/>
    <property type="project" value="UniProtKB-KW"/>
</dbReference>
<feature type="region of interest" description="Disordered" evidence="16">
    <location>
        <begin position="366"/>
        <end position="399"/>
    </location>
</feature>
<keyword evidence="11" id="KW-0832">Ubl conjugation</keyword>
<feature type="region of interest" description="Disordered" evidence="16">
    <location>
        <begin position="666"/>
        <end position="746"/>
    </location>
</feature>
<gene>
    <name evidence="18" type="primary">Zfyve28_0</name>
    <name evidence="18" type="ORF">NYCSEM_R05369</name>
</gene>
<evidence type="ECO:0000313" key="19">
    <source>
        <dbReference type="Proteomes" id="UP000586634"/>
    </source>
</evidence>
<feature type="compositionally biased region" description="Polar residues" evidence="16">
    <location>
        <begin position="382"/>
        <end position="391"/>
    </location>
</feature>
<evidence type="ECO:0000256" key="14">
    <source>
        <dbReference type="ARBA" id="ARBA00083237"/>
    </source>
</evidence>
<feature type="region of interest" description="Disordered" evidence="16">
    <location>
        <begin position="626"/>
        <end position="645"/>
    </location>
</feature>
<keyword evidence="10" id="KW-0862">Zinc</keyword>
<name>A0A7L1H7N1_9CHAR</name>
<evidence type="ECO:0000256" key="7">
    <source>
        <dbReference type="ARBA" id="ARBA00022723"/>
    </source>
</evidence>
<dbReference type="InterPro" id="IPR043269">
    <property type="entry name" value="FYVE_LST2"/>
</dbReference>
<dbReference type="SUPFAM" id="SSF57903">
    <property type="entry name" value="FYVE/PHD zinc finger"/>
    <property type="match status" value="1"/>
</dbReference>
<keyword evidence="7" id="KW-0479">Metal-binding</keyword>
<feature type="compositionally biased region" description="Basic and acidic residues" evidence="16">
    <location>
        <begin position="700"/>
        <end position="726"/>
    </location>
</feature>
<dbReference type="CDD" id="cd15731">
    <property type="entry name" value="FYVE_LST2"/>
    <property type="match status" value="1"/>
</dbReference>
<dbReference type="SMART" id="SM00064">
    <property type="entry name" value="FYVE"/>
    <property type="match status" value="1"/>
</dbReference>
<dbReference type="Pfam" id="PF01363">
    <property type="entry name" value="FYVE"/>
    <property type="match status" value="1"/>
</dbReference>
<organism evidence="18 19">
    <name type="scientific">Nycticryphes semicollaris</name>
    <dbReference type="NCBI Taxonomy" id="227226"/>
    <lineage>
        <taxon>Eukaryota</taxon>
        <taxon>Metazoa</taxon>
        <taxon>Chordata</taxon>
        <taxon>Craniata</taxon>
        <taxon>Vertebrata</taxon>
        <taxon>Euteleostomi</taxon>
        <taxon>Archelosauria</taxon>
        <taxon>Archosauria</taxon>
        <taxon>Dinosauria</taxon>
        <taxon>Saurischia</taxon>
        <taxon>Theropoda</taxon>
        <taxon>Coelurosauria</taxon>
        <taxon>Aves</taxon>
        <taxon>Neognathae</taxon>
        <taxon>Neoaves</taxon>
        <taxon>Charadriiformes</taxon>
        <taxon>Rostratulidae</taxon>
        <taxon>Nycticryphes</taxon>
    </lineage>
</organism>
<keyword evidence="6" id="KW-1017">Isopeptide bond</keyword>